<reference evidence="2 3" key="1">
    <citation type="submission" date="2018-07" db="EMBL/GenBank/DDBJ databases">
        <title>The genomes of Aspergillus section Nigri reveals drivers in fungal speciation.</title>
        <authorList>
            <consortium name="DOE Joint Genome Institute"/>
            <person name="Vesth T.C."/>
            <person name="Nybo J."/>
            <person name="Theobald S."/>
            <person name="Brandl J."/>
            <person name="Frisvad J.C."/>
            <person name="Nielsen K.F."/>
            <person name="Lyhne E.K."/>
            <person name="Kogle M.E."/>
            <person name="Kuo A."/>
            <person name="Riley R."/>
            <person name="Clum A."/>
            <person name="Nolan M."/>
            <person name="Lipzen A."/>
            <person name="Salamov A."/>
            <person name="Henrissat B."/>
            <person name="Wiebenga A."/>
            <person name="De vries R.P."/>
            <person name="Grigoriev I.V."/>
            <person name="Mortensen U.H."/>
            <person name="Andersen M.R."/>
            <person name="Baker S.E."/>
        </authorList>
    </citation>
    <scope>NUCLEOTIDE SEQUENCE [LARGE SCALE GENOMIC DNA]</scope>
    <source>
        <strain evidence="2 3">CBS 139.54b</strain>
    </source>
</reference>
<feature type="domain" description="DEAD-box helicase OB fold" evidence="1">
    <location>
        <begin position="53"/>
        <end position="130"/>
    </location>
</feature>
<dbReference type="EMBL" id="KZ852040">
    <property type="protein sequence ID" value="RDH35616.1"/>
    <property type="molecule type" value="Genomic_DNA"/>
</dbReference>
<evidence type="ECO:0000259" key="1">
    <source>
        <dbReference type="Pfam" id="PF07717"/>
    </source>
</evidence>
<dbReference type="Proteomes" id="UP000253729">
    <property type="component" value="Unassembled WGS sequence"/>
</dbReference>
<dbReference type="GeneID" id="38133879"/>
<keyword evidence="3" id="KW-1185">Reference proteome</keyword>
<name>A0A3F3QA23_9EURO</name>
<dbReference type="InterPro" id="IPR011709">
    <property type="entry name" value="DEAD-box_helicase_OB_fold"/>
</dbReference>
<dbReference type="AlphaFoldDB" id="A0A3F3QA23"/>
<dbReference type="STRING" id="1341132.A0A3F3QA23"/>
<protein>
    <recommendedName>
        <fullName evidence="1">DEAD-box helicase OB fold domain-containing protein</fullName>
    </recommendedName>
</protein>
<proteinExistence type="predicted"/>
<evidence type="ECO:0000313" key="2">
    <source>
        <dbReference type="EMBL" id="RDH35616.1"/>
    </source>
</evidence>
<dbReference type="Pfam" id="PF07717">
    <property type="entry name" value="OB_NTP_bind"/>
    <property type="match status" value="1"/>
</dbReference>
<accession>A0A3F3QA23</accession>
<sequence>MQLIVSIADTGLLTLDPSQKALLNRSRSNNRRNFFTIPEEYDFNSANDTVVNSVIAWSFYPKLLTRDGKGWRNVANNQSVTLHPTSVNKQADASAIKWVSYYHIMQGRNKNYNAFETTAVDDFAIALLCGEAEFKMYSGVISIDSNRIRFSLRDWKSMLALKTLSARLREILQNTFREPHRVPSYKQQQWLGLWQVIFAQARK</sequence>
<evidence type="ECO:0000313" key="3">
    <source>
        <dbReference type="Proteomes" id="UP000253729"/>
    </source>
</evidence>
<organism evidence="2 3">
    <name type="scientific">Aspergillus welwitschiae</name>
    <dbReference type="NCBI Taxonomy" id="1341132"/>
    <lineage>
        <taxon>Eukaryota</taxon>
        <taxon>Fungi</taxon>
        <taxon>Dikarya</taxon>
        <taxon>Ascomycota</taxon>
        <taxon>Pezizomycotina</taxon>
        <taxon>Eurotiomycetes</taxon>
        <taxon>Eurotiomycetidae</taxon>
        <taxon>Eurotiales</taxon>
        <taxon>Aspergillaceae</taxon>
        <taxon>Aspergillus</taxon>
        <taxon>Aspergillus subgen. Circumdati</taxon>
    </lineage>
</organism>
<dbReference type="RefSeq" id="XP_026628638.1">
    <property type="nucleotide sequence ID" value="XM_026765523.1"/>
</dbReference>
<gene>
    <name evidence="2" type="ORF">BDQ94DRAFT_139927</name>
</gene>